<evidence type="ECO:0000256" key="3">
    <source>
        <dbReference type="ARBA" id="ARBA00022801"/>
    </source>
</evidence>
<keyword evidence="4" id="KW-0862">Zinc</keyword>
<accession>A0A520KVV2</accession>
<evidence type="ECO:0000259" key="5">
    <source>
        <dbReference type="SMART" id="SM00849"/>
    </source>
</evidence>
<evidence type="ECO:0000256" key="4">
    <source>
        <dbReference type="ARBA" id="ARBA00022833"/>
    </source>
</evidence>
<dbReference type="GO" id="GO:0016787">
    <property type="term" value="F:hydrolase activity"/>
    <property type="evidence" value="ECO:0007669"/>
    <property type="project" value="UniProtKB-KW"/>
</dbReference>
<evidence type="ECO:0000256" key="1">
    <source>
        <dbReference type="ARBA" id="ARBA00001947"/>
    </source>
</evidence>
<dbReference type="CDD" id="cd06262">
    <property type="entry name" value="metallo-hydrolase-like_MBL-fold"/>
    <property type="match status" value="1"/>
</dbReference>
<dbReference type="InterPro" id="IPR001279">
    <property type="entry name" value="Metallo-B-lactamas"/>
</dbReference>
<feature type="domain" description="Metallo-beta-lactamase" evidence="5">
    <location>
        <begin position="16"/>
        <end position="182"/>
    </location>
</feature>
<dbReference type="SMART" id="SM00849">
    <property type="entry name" value="Lactamase_B"/>
    <property type="match status" value="1"/>
</dbReference>
<dbReference type="InterPro" id="IPR036866">
    <property type="entry name" value="RibonucZ/Hydroxyglut_hydro"/>
</dbReference>
<dbReference type="PANTHER" id="PTHR46233">
    <property type="entry name" value="HYDROXYACYLGLUTATHIONE HYDROLASE GLOC"/>
    <property type="match status" value="1"/>
</dbReference>
<dbReference type="PANTHER" id="PTHR46233:SF3">
    <property type="entry name" value="HYDROXYACYLGLUTATHIONE HYDROLASE GLOC"/>
    <property type="match status" value="1"/>
</dbReference>
<name>A0A520KVV2_9EURY</name>
<comment type="cofactor">
    <cofactor evidence="1">
        <name>Zn(2+)</name>
        <dbReference type="ChEBI" id="CHEBI:29105"/>
    </cofactor>
</comment>
<dbReference type="GO" id="GO:0046872">
    <property type="term" value="F:metal ion binding"/>
    <property type="evidence" value="ECO:0007669"/>
    <property type="project" value="UniProtKB-KW"/>
</dbReference>
<sequence length="206" mass="22373">MKPDNNKLDVQRFSRYSNAYLIDGTVLIDAGIDPREIAGYDPQLIILTHCHFDHTCAAPEIARMTGARVAIHEEDAKLLDDDYATGSVLFGKRAPEINPDMLLYGGEIFESDNFMLEVIHTPGHTPGGICLYESETRSLFSGDTVFPDGGIGRCDLGGDLSDLIRSIELLTTLNPEVLYPGHLDVTDADVPSQIGLSLANARGLAV</sequence>
<dbReference type="SUPFAM" id="SSF56281">
    <property type="entry name" value="Metallo-hydrolase/oxidoreductase"/>
    <property type="match status" value="1"/>
</dbReference>
<dbReference type="InterPro" id="IPR051453">
    <property type="entry name" value="MBL_Glyoxalase_II"/>
</dbReference>
<dbReference type="Pfam" id="PF00753">
    <property type="entry name" value="Lactamase_B"/>
    <property type="match status" value="1"/>
</dbReference>
<evidence type="ECO:0000256" key="2">
    <source>
        <dbReference type="ARBA" id="ARBA00022723"/>
    </source>
</evidence>
<keyword evidence="3 6" id="KW-0378">Hydrolase</keyword>
<dbReference type="AlphaFoldDB" id="A0A520KVV2"/>
<comment type="caution">
    <text evidence="6">The sequence shown here is derived from an EMBL/GenBank/DDBJ whole genome shotgun (WGS) entry which is preliminary data.</text>
</comment>
<organism evidence="6 7">
    <name type="scientific">Candidatus Methanolliviera hydrocarbonicum</name>
    <dbReference type="NCBI Taxonomy" id="2491085"/>
    <lineage>
        <taxon>Archaea</taxon>
        <taxon>Methanobacteriati</taxon>
        <taxon>Methanobacteriota</taxon>
        <taxon>Candidatus Methanoliparia</taxon>
        <taxon>Candidatus Methanoliparales</taxon>
        <taxon>Candidatus Methanollivieraceae</taxon>
        <taxon>Candidatus Methanolliviera</taxon>
    </lineage>
</organism>
<dbReference type="Proteomes" id="UP000320766">
    <property type="component" value="Unassembled WGS sequence"/>
</dbReference>
<evidence type="ECO:0000313" key="6">
    <source>
        <dbReference type="EMBL" id="RZN66774.1"/>
    </source>
</evidence>
<protein>
    <submittedName>
        <fullName evidence="6">MBL fold metallo-hydrolase</fullName>
    </submittedName>
</protein>
<proteinExistence type="predicted"/>
<keyword evidence="2" id="KW-0479">Metal-binding</keyword>
<evidence type="ECO:0000313" key="7">
    <source>
        <dbReference type="Proteomes" id="UP000320766"/>
    </source>
</evidence>
<dbReference type="Gene3D" id="3.60.15.10">
    <property type="entry name" value="Ribonuclease Z/Hydroxyacylglutathione hydrolase-like"/>
    <property type="match status" value="1"/>
</dbReference>
<reference evidence="6 7" key="1">
    <citation type="journal article" date="2019" name="Nat. Microbiol.">
        <title>Wide diversity of methane and short-chain alkane metabolisms in uncultured archaea.</title>
        <authorList>
            <person name="Borrel G."/>
            <person name="Adam P.S."/>
            <person name="McKay L.J."/>
            <person name="Chen L.X."/>
            <person name="Sierra-Garcia I.N."/>
            <person name="Sieber C.M."/>
            <person name="Letourneur Q."/>
            <person name="Ghozlane A."/>
            <person name="Andersen G.L."/>
            <person name="Li W.J."/>
            <person name="Hallam S.J."/>
            <person name="Muyzer G."/>
            <person name="de Oliveira V.M."/>
            <person name="Inskeep W.P."/>
            <person name="Banfield J.F."/>
            <person name="Gribaldo S."/>
        </authorList>
    </citation>
    <scope>NUCLEOTIDE SEQUENCE [LARGE SCALE GENOMIC DNA]</scope>
    <source>
        <strain evidence="6">NM1b</strain>
    </source>
</reference>
<dbReference type="EMBL" id="RXIL01000152">
    <property type="protein sequence ID" value="RZN66774.1"/>
    <property type="molecule type" value="Genomic_DNA"/>
</dbReference>
<gene>
    <name evidence="6" type="ORF">EF807_08210</name>
</gene>